<dbReference type="Pfam" id="PF00941">
    <property type="entry name" value="FAD_binding_5"/>
    <property type="match status" value="1"/>
</dbReference>
<dbReference type="SMART" id="SM01092">
    <property type="entry name" value="CO_deh_flav_C"/>
    <property type="match status" value="1"/>
</dbReference>
<feature type="domain" description="FAD-binding PCMH-type" evidence="5">
    <location>
        <begin position="1"/>
        <end position="177"/>
    </location>
</feature>
<dbReference type="PANTHER" id="PTHR42659:SF2">
    <property type="entry name" value="XANTHINE DEHYDROGENASE SUBUNIT C-RELATED"/>
    <property type="match status" value="1"/>
</dbReference>
<protein>
    <submittedName>
        <fullName evidence="6">Xanthine dehydrogenase family protein subunit M</fullName>
    </submittedName>
</protein>
<dbReference type="PANTHER" id="PTHR42659">
    <property type="entry name" value="XANTHINE DEHYDROGENASE SUBUNIT C-RELATED"/>
    <property type="match status" value="1"/>
</dbReference>
<dbReference type="InterPro" id="IPR005107">
    <property type="entry name" value="CO_DH_flav_C"/>
</dbReference>
<organism evidence="6 7">
    <name type="scientific">Sphaerisporangium flaviroseum</name>
    <dbReference type="NCBI Taxonomy" id="509199"/>
    <lineage>
        <taxon>Bacteria</taxon>
        <taxon>Bacillati</taxon>
        <taxon>Actinomycetota</taxon>
        <taxon>Actinomycetes</taxon>
        <taxon>Streptosporangiales</taxon>
        <taxon>Streptosporangiaceae</taxon>
        <taxon>Sphaerisporangium</taxon>
    </lineage>
</organism>
<feature type="region of interest" description="Disordered" evidence="4">
    <location>
        <begin position="249"/>
        <end position="272"/>
    </location>
</feature>
<dbReference type="Gene3D" id="3.30.43.10">
    <property type="entry name" value="Uridine Diphospho-n-acetylenolpyruvylglucosamine Reductase, domain 2"/>
    <property type="match status" value="1"/>
</dbReference>
<dbReference type="InterPro" id="IPR036318">
    <property type="entry name" value="FAD-bd_PCMH-like_sf"/>
</dbReference>
<dbReference type="SUPFAM" id="SSF55447">
    <property type="entry name" value="CO dehydrogenase flavoprotein C-terminal domain-like"/>
    <property type="match status" value="1"/>
</dbReference>
<name>A0ABP7JEY2_9ACTN</name>
<dbReference type="Gene3D" id="3.30.390.50">
    <property type="entry name" value="CO dehydrogenase flavoprotein, C-terminal domain"/>
    <property type="match status" value="1"/>
</dbReference>
<dbReference type="InterPro" id="IPR002346">
    <property type="entry name" value="Mopterin_DH_FAD-bd"/>
</dbReference>
<dbReference type="InterPro" id="IPR016169">
    <property type="entry name" value="FAD-bd_PCMH_sub2"/>
</dbReference>
<reference evidence="7" key="1">
    <citation type="journal article" date="2019" name="Int. J. Syst. Evol. Microbiol.">
        <title>The Global Catalogue of Microorganisms (GCM) 10K type strain sequencing project: providing services to taxonomists for standard genome sequencing and annotation.</title>
        <authorList>
            <consortium name="The Broad Institute Genomics Platform"/>
            <consortium name="The Broad Institute Genome Sequencing Center for Infectious Disease"/>
            <person name="Wu L."/>
            <person name="Ma J."/>
        </authorList>
    </citation>
    <scope>NUCLEOTIDE SEQUENCE [LARGE SCALE GENOMIC DNA]</scope>
    <source>
        <strain evidence="7">JCM 16908</strain>
    </source>
</reference>
<keyword evidence="3" id="KW-0560">Oxidoreductase</keyword>
<evidence type="ECO:0000256" key="1">
    <source>
        <dbReference type="ARBA" id="ARBA00022630"/>
    </source>
</evidence>
<keyword evidence="7" id="KW-1185">Reference proteome</keyword>
<dbReference type="Pfam" id="PF03450">
    <property type="entry name" value="CO_deh_flav_C"/>
    <property type="match status" value="2"/>
</dbReference>
<evidence type="ECO:0000313" key="7">
    <source>
        <dbReference type="Proteomes" id="UP001500888"/>
    </source>
</evidence>
<dbReference type="InterPro" id="IPR036683">
    <property type="entry name" value="CO_DH_flav_C_dom_sf"/>
</dbReference>
<dbReference type="SUPFAM" id="SSF56176">
    <property type="entry name" value="FAD-binding/transporter-associated domain-like"/>
    <property type="match status" value="1"/>
</dbReference>
<dbReference type="Gene3D" id="3.30.465.10">
    <property type="match status" value="1"/>
</dbReference>
<comment type="caution">
    <text evidence="6">The sequence shown here is derived from an EMBL/GenBank/DDBJ whole genome shotgun (WGS) entry which is preliminary data.</text>
</comment>
<dbReference type="InterPro" id="IPR051312">
    <property type="entry name" value="Diverse_Substr_Oxidored"/>
</dbReference>
<gene>
    <name evidence="6" type="ORF">GCM10022226_75240</name>
</gene>
<evidence type="ECO:0000256" key="4">
    <source>
        <dbReference type="SAM" id="MobiDB-lite"/>
    </source>
</evidence>
<proteinExistence type="predicted"/>
<dbReference type="InterPro" id="IPR016167">
    <property type="entry name" value="FAD-bd_PCMH_sub1"/>
</dbReference>
<keyword evidence="2" id="KW-0274">FAD</keyword>
<dbReference type="PROSITE" id="PS51387">
    <property type="entry name" value="FAD_PCMH"/>
    <property type="match status" value="1"/>
</dbReference>
<dbReference type="RefSeq" id="WP_344952053.1">
    <property type="nucleotide sequence ID" value="NZ_BAAAZR010000052.1"/>
</dbReference>
<sequence>MIPASFDYVRPSSLSEAVSVLADAGEEAKVLSGGQSLLPLLRLRLAYPSVLVDVGRLDELHGIRDEDGHVHIGATTTHDEVVRSPIVNAECPLVALAAATVADPAVRHRGTFGGSLAHGDPAGDLPAVAVALDMEFVIHSPSGERVVAARDFFLDYLETALQPGDVLIGIRVPKLGAGWGFHYEKFHRTAQSWAIVGVAAAVRVSGTNGEGRRIEEARVGLTNMGPVPVRATQAESAAAGTDLNGSTGTYGSMANGSGNGSGWHHGSHGGDPLREAAAMAAEGTSPPADLHAAPDYRRHLAQVLTHRALLTAAATI</sequence>
<accession>A0ABP7JEY2</accession>
<keyword evidence="1" id="KW-0285">Flavoprotein</keyword>
<evidence type="ECO:0000256" key="2">
    <source>
        <dbReference type="ARBA" id="ARBA00022827"/>
    </source>
</evidence>
<evidence type="ECO:0000256" key="3">
    <source>
        <dbReference type="ARBA" id="ARBA00023002"/>
    </source>
</evidence>
<evidence type="ECO:0000313" key="6">
    <source>
        <dbReference type="EMBL" id="GAA3841707.1"/>
    </source>
</evidence>
<dbReference type="Proteomes" id="UP001500888">
    <property type="component" value="Unassembled WGS sequence"/>
</dbReference>
<dbReference type="EMBL" id="BAAAZR010000052">
    <property type="protein sequence ID" value="GAA3841707.1"/>
    <property type="molecule type" value="Genomic_DNA"/>
</dbReference>
<evidence type="ECO:0000259" key="5">
    <source>
        <dbReference type="PROSITE" id="PS51387"/>
    </source>
</evidence>
<dbReference type="InterPro" id="IPR016166">
    <property type="entry name" value="FAD-bd_PCMH"/>
</dbReference>